<dbReference type="GO" id="GO:0090729">
    <property type="term" value="F:toxin activity"/>
    <property type="evidence" value="ECO:0007669"/>
    <property type="project" value="UniProtKB-KW"/>
</dbReference>
<dbReference type="Pfam" id="PF02333">
    <property type="entry name" value="Phytase"/>
    <property type="match status" value="1"/>
</dbReference>
<dbReference type="Proteomes" id="UP000185984">
    <property type="component" value="Unassembled WGS sequence"/>
</dbReference>
<dbReference type="InterPro" id="IPR003431">
    <property type="entry name" value="B-propeller_Phytase"/>
</dbReference>
<evidence type="ECO:0000259" key="7">
    <source>
        <dbReference type="PROSITE" id="PS51662"/>
    </source>
</evidence>
<keyword evidence="5" id="KW-0472">Membrane</keyword>
<evidence type="ECO:0000259" key="6">
    <source>
        <dbReference type="PROSITE" id="PS50042"/>
    </source>
</evidence>
<evidence type="ECO:0000256" key="3">
    <source>
        <dbReference type="ARBA" id="ARBA00022737"/>
    </source>
</evidence>
<dbReference type="OrthoDB" id="292013at2"/>
<name>A0A1U7HUW9_9CHRO</name>
<dbReference type="SUPFAM" id="SSF50956">
    <property type="entry name" value="Thermostable phytase (3-phytase)"/>
    <property type="match status" value="1"/>
</dbReference>
<keyword evidence="4" id="KW-0843">Virulence</keyword>
<reference evidence="8 9" key="1">
    <citation type="submission" date="2016-11" db="EMBL/GenBank/DDBJ databases">
        <title>Draft Genome Sequences of Nine Cyanobacterial Strains from Diverse Habitats.</title>
        <authorList>
            <person name="Zhu T."/>
            <person name="Hou S."/>
            <person name="Lu X."/>
            <person name="Hess W.R."/>
        </authorList>
    </citation>
    <scope>NUCLEOTIDE SEQUENCE [LARGE SCALE GENOMIC DNA]</scope>
    <source>
        <strain evidence="8 9">5.2 s.c.1</strain>
    </source>
</reference>
<dbReference type="InterPro" id="IPR027372">
    <property type="entry name" value="Phytase-like_dom"/>
</dbReference>
<evidence type="ECO:0000256" key="2">
    <source>
        <dbReference type="ARBA" id="ARBA00022656"/>
    </source>
</evidence>
<dbReference type="InterPro" id="IPR001343">
    <property type="entry name" value="Hemolysn_Ca-bd"/>
</dbReference>
<dbReference type="PRINTS" id="PR01488">
    <property type="entry name" value="RTXTOXINA"/>
</dbReference>
<dbReference type="InterPro" id="IPR003995">
    <property type="entry name" value="RTX_toxin_determinant-A"/>
</dbReference>
<dbReference type="STRING" id="247279.NIES1031_08830"/>
<evidence type="ECO:0000256" key="1">
    <source>
        <dbReference type="ARBA" id="ARBA00004370"/>
    </source>
</evidence>
<dbReference type="Pfam" id="PF03372">
    <property type="entry name" value="Exo_endo_phos"/>
    <property type="match status" value="1"/>
</dbReference>
<keyword evidence="2" id="KW-0800">Toxin</keyword>
<evidence type="ECO:0000256" key="4">
    <source>
        <dbReference type="ARBA" id="ARBA00023026"/>
    </source>
</evidence>
<dbReference type="GO" id="GO:0016020">
    <property type="term" value="C:membrane"/>
    <property type="evidence" value="ECO:0007669"/>
    <property type="project" value="UniProtKB-SubCell"/>
</dbReference>
<dbReference type="InterPro" id="IPR011042">
    <property type="entry name" value="6-blade_b-propeller_TolB-like"/>
</dbReference>
<dbReference type="PRINTS" id="PR00313">
    <property type="entry name" value="CABNDNGRPT"/>
</dbReference>
<dbReference type="InterPro" id="IPR011049">
    <property type="entry name" value="Serralysin-like_metalloprot_C"/>
</dbReference>
<dbReference type="InterPro" id="IPR000595">
    <property type="entry name" value="cNMP-bd_dom"/>
</dbReference>
<dbReference type="PANTHER" id="PTHR37957:SF1">
    <property type="entry name" value="PHYTASE-LIKE DOMAIN-CONTAINING PROTEIN"/>
    <property type="match status" value="1"/>
</dbReference>
<dbReference type="SUPFAM" id="SSF75011">
    <property type="entry name" value="3-carboxy-cis,cis-mucoante lactonizing enzyme"/>
    <property type="match status" value="1"/>
</dbReference>
<dbReference type="Gene3D" id="3.60.10.10">
    <property type="entry name" value="Endonuclease/exonuclease/phosphatase"/>
    <property type="match status" value="1"/>
</dbReference>
<dbReference type="InterPro" id="IPR005135">
    <property type="entry name" value="Endo/exonuclease/phosphatase"/>
</dbReference>
<dbReference type="SUPFAM" id="SSF51120">
    <property type="entry name" value="beta-Roll"/>
    <property type="match status" value="2"/>
</dbReference>
<dbReference type="SUPFAM" id="SSF56219">
    <property type="entry name" value="DNase I-like"/>
    <property type="match status" value="1"/>
</dbReference>
<feature type="domain" description="BPP" evidence="7">
    <location>
        <begin position="722"/>
        <end position="1088"/>
    </location>
</feature>
<dbReference type="PROSITE" id="PS50042">
    <property type="entry name" value="CNMP_BINDING_3"/>
    <property type="match status" value="1"/>
</dbReference>
<dbReference type="Gene3D" id="2.120.10.30">
    <property type="entry name" value="TolB, C-terminal domain"/>
    <property type="match status" value="1"/>
</dbReference>
<dbReference type="GO" id="GO:0005576">
    <property type="term" value="C:extracellular region"/>
    <property type="evidence" value="ECO:0007669"/>
    <property type="project" value="InterPro"/>
</dbReference>
<dbReference type="PROSITE" id="PS51662">
    <property type="entry name" value="BP_PHYTASE"/>
    <property type="match status" value="1"/>
</dbReference>
<evidence type="ECO:0000313" key="8">
    <source>
        <dbReference type="EMBL" id="OKH27390.1"/>
    </source>
</evidence>
<dbReference type="GO" id="GO:0016158">
    <property type="term" value="F:inositol hexakisphosphate 3-phosphatase activity"/>
    <property type="evidence" value="ECO:0007669"/>
    <property type="project" value="InterPro"/>
</dbReference>
<keyword evidence="9" id="KW-1185">Reference proteome</keyword>
<evidence type="ECO:0000313" key="9">
    <source>
        <dbReference type="Proteomes" id="UP000185984"/>
    </source>
</evidence>
<dbReference type="EMBL" id="MRCC01000006">
    <property type="protein sequence ID" value="OKH27390.1"/>
    <property type="molecule type" value="Genomic_DNA"/>
</dbReference>
<dbReference type="Gene3D" id="2.150.10.10">
    <property type="entry name" value="Serralysin-like metalloprotease, C-terminal"/>
    <property type="match status" value="1"/>
</dbReference>
<proteinExistence type="predicted"/>
<dbReference type="GO" id="GO:0005509">
    <property type="term" value="F:calcium ion binding"/>
    <property type="evidence" value="ECO:0007669"/>
    <property type="project" value="InterPro"/>
</dbReference>
<dbReference type="Pfam" id="PF13449">
    <property type="entry name" value="Phytase-like"/>
    <property type="match status" value="1"/>
</dbReference>
<sequence length="1405" mass="152784">MTTPQDIRFASFNASLNRNEAGQLISDLSTKTNTQARNIAEIIQRTNPDVILINEFDYDPDAKAAQLFQQNYLAVGQNGANPIEYPYYYVAPSNTGVSSGFDLDNDGTIGGPNDALGFGFFPGQYGMVLYSKHPIDEENIRTFQKFLWKDMPNALLPDDWYSPEELEVFRLSSKSHWDIPIQVNGETIHVLASHPTPPVFDGEEDRNGRRNHDEIRFWSDYFTPGKGNYIYDDAGKFGGLTAGSRFVVMGDQNADPFDGDSTNNAIWQLLGNPLINTRITPNSEGGVDAAIRQGGANDDHISDPAYDTADFADTTPGNLRVDYVLPSQNLEITDASVFWKTSDDPLFRLVGDFDPNLASFPSSDHRLVAADVRLIPAIAIPDVSKKFVVDLDFIGEVTFDTGLTFQETEVGGLSGIVYDPAKNLFYSISDDRSSINPARFYTLEIDLTDGKLQPGDIKFQNVITLLNENGQLFAENSLDPEGITLTHQGTLFISSEGDTNQLIPPFVNQFSIRGKQFQALPVPSKYLPTRNQTSGIRNNLAFESLTITPNNKYLYTATENALIQDGSTADLENGSPSRILQYNLFTGKPQREFLYVTDPVAAESVPPGEFQTNGLVDLLAIDNNGTLLALERSFSTGVGNTIKLYEVQTQNALDIRSIPSVDGLEIAPVQKRLLLDFAELETPLDNIEGVSFGPQLPDGRQSLVVVSDNNFSDTQFTQFLAFAVDLDTTPGVVPIVETPPVVDSDAPVNSPPGDADDPAIYVHPVSALSLVIGSLKDGGLAVYDLEGKQLQTILPGEPGDVRYNNVDLLYGFKLGDRYVDLAIASDRNNDTLAIFQIDPTTRQLKDITAGNIPASIFGIDDGEKTAYGLATYTGVSGKSYVFVSQRESNQVAQLELIDNGFGKVTAKTVRNLTLPIPDSGEADAQIEGMVADRELGYLYVGQEKVGIWKFAAEVTGGDKAVLVDAVKPEGSRLTADVEGLTIYYAGDGKGYLLASSQGDNTFAVYSREGNNEYLGNFVIGEFLGIDGVQESDGADVVNVALGANFPKGMLVVQDGNNDPAVIVEDEGELENASSNFKFIPWENVANAFADALIIDPNSYNPRESSVKEITGTPANDKLVGTDQRDFINGLAGNDTITGALNNDLLTGGGDRDFFIINQGDGIDTITDFQGVGTGNQPIATAEVDTIQFLGAELTARNMLLTQQNDDLLIHFESDDSTQVILQNFDLENLENLKIGNLLFYSQSEIQDSFDVFDANAQRDRIFNPNSVTFLNDLDNCVKGYNYSHDVINGQGGNDRIFGLSGDDLLRGGRGNDTLIGGLGEDTLIGDSGSDVFVLNDAGFDIIRDFNLNHGDRIGLTHNLTFEQVTISQGTDSNVNNTILSFSGQEIALLVNVTASSLSQNNFIFV</sequence>
<dbReference type="PANTHER" id="PTHR37957">
    <property type="entry name" value="BLR7070 PROTEIN"/>
    <property type="match status" value="1"/>
</dbReference>
<evidence type="ECO:0000256" key="5">
    <source>
        <dbReference type="ARBA" id="ARBA00023136"/>
    </source>
</evidence>
<organism evidence="8 9">
    <name type="scientific">Chroogloeocystis siderophila 5.2 s.c.1</name>
    <dbReference type="NCBI Taxonomy" id="247279"/>
    <lineage>
        <taxon>Bacteria</taxon>
        <taxon>Bacillati</taxon>
        <taxon>Cyanobacteriota</taxon>
        <taxon>Cyanophyceae</taxon>
        <taxon>Oscillatoriophycideae</taxon>
        <taxon>Chroococcales</taxon>
        <taxon>Chroococcaceae</taxon>
        <taxon>Chroogloeocystis</taxon>
    </lineage>
</organism>
<dbReference type="PROSITE" id="PS00330">
    <property type="entry name" value="HEMOLYSIN_CALCIUM"/>
    <property type="match status" value="2"/>
</dbReference>
<dbReference type="Pfam" id="PF00353">
    <property type="entry name" value="HemolysinCabind"/>
    <property type="match status" value="2"/>
</dbReference>
<dbReference type="InterPro" id="IPR036691">
    <property type="entry name" value="Endo/exonu/phosph_ase_sf"/>
</dbReference>
<dbReference type="InterPro" id="IPR018511">
    <property type="entry name" value="Hemolysin-typ_Ca-bd_CS"/>
</dbReference>
<accession>A0A1U7HUW9</accession>
<comment type="subcellular location">
    <subcellularLocation>
        <location evidence="1">Membrane</location>
    </subcellularLocation>
</comment>
<dbReference type="RefSeq" id="WP_073549059.1">
    <property type="nucleotide sequence ID" value="NZ_CAWMVK010000040.1"/>
</dbReference>
<gene>
    <name evidence="8" type="ORF">NIES1031_08830</name>
</gene>
<comment type="caution">
    <text evidence="8">The sequence shown here is derived from an EMBL/GenBank/DDBJ whole genome shotgun (WGS) entry which is preliminary data.</text>
</comment>
<protein>
    <submittedName>
        <fullName evidence="8">Phytase</fullName>
    </submittedName>
</protein>
<feature type="domain" description="Cyclic nucleotide-binding" evidence="6">
    <location>
        <begin position="1024"/>
        <end position="1147"/>
    </location>
</feature>
<keyword evidence="3" id="KW-0677">Repeat</keyword>